<dbReference type="SMART" id="SM00331">
    <property type="entry name" value="PP2C_SIG"/>
    <property type="match status" value="1"/>
</dbReference>
<dbReference type="OrthoDB" id="9801841at2"/>
<dbReference type="PROSITE" id="PS51746">
    <property type="entry name" value="PPM_2"/>
    <property type="match status" value="1"/>
</dbReference>
<dbReference type="EC" id="3.1.3.16" evidence="2"/>
<dbReference type="CDD" id="cd00143">
    <property type="entry name" value="PP2Cc"/>
    <property type="match status" value="1"/>
</dbReference>
<dbReference type="AlphaFoldDB" id="A0A238LCI1"/>
<reference evidence="2 3" key="1">
    <citation type="submission" date="2017-05" db="EMBL/GenBank/DDBJ databases">
        <authorList>
            <person name="Song R."/>
            <person name="Chenine A.L."/>
            <person name="Ruprecht R.M."/>
        </authorList>
    </citation>
    <scope>NUCLEOTIDE SEQUENCE [LARGE SCALE GENOMIC DNA]</scope>
    <source>
        <strain evidence="2 3">CECT 8899</strain>
    </source>
</reference>
<feature type="domain" description="PPM-type phosphatase" evidence="1">
    <location>
        <begin position="9"/>
        <end position="262"/>
    </location>
</feature>
<sequence>MHDAKITLKFDHASAIGQGGREYQQDAVIGDFSNGADICFAILADGMGGHAAGDVASKIVVTEVFREMTFQRTKIAEDPTGIPHILQSMVGCANSRLNQHTSAHPETIGMGSTLVACVVVRDQLHWISVGDSPLYLFRNNILQQINEDHSLGPHIDLLVQSGVLTIEEGAKHPERNVLTSVLAGQDEVAHIDCPTLPFRLKAGDTIIVASDGLQYLSKEEITQVLVDRPMASSAAIVEALMSKLESLNDPDLDNVSISLVQARASEDARQSLHFQRRNGIRSARDVSWPFGHRDTVLDLARNALKRTKLIGGSSSNG</sequence>
<organism evidence="2 3">
    <name type="scientific">Flavimaricola marinus</name>
    <dbReference type="NCBI Taxonomy" id="1819565"/>
    <lineage>
        <taxon>Bacteria</taxon>
        <taxon>Pseudomonadati</taxon>
        <taxon>Pseudomonadota</taxon>
        <taxon>Alphaproteobacteria</taxon>
        <taxon>Rhodobacterales</taxon>
        <taxon>Paracoccaceae</taxon>
        <taxon>Flavimaricola</taxon>
    </lineage>
</organism>
<proteinExistence type="predicted"/>
<evidence type="ECO:0000313" key="2">
    <source>
        <dbReference type="EMBL" id="SMY07292.1"/>
    </source>
</evidence>
<evidence type="ECO:0000259" key="1">
    <source>
        <dbReference type="PROSITE" id="PS51746"/>
    </source>
</evidence>
<accession>A0A238LCI1</accession>
<dbReference type="InterPro" id="IPR036457">
    <property type="entry name" value="PPM-type-like_dom_sf"/>
</dbReference>
<keyword evidence="2" id="KW-0378">Hydrolase</keyword>
<dbReference type="SMART" id="SM00332">
    <property type="entry name" value="PP2Cc"/>
    <property type="match status" value="1"/>
</dbReference>
<dbReference type="SUPFAM" id="SSF81606">
    <property type="entry name" value="PP2C-like"/>
    <property type="match status" value="1"/>
</dbReference>
<name>A0A238LCI1_9RHOB</name>
<dbReference type="Gene3D" id="3.60.40.10">
    <property type="entry name" value="PPM-type phosphatase domain"/>
    <property type="match status" value="1"/>
</dbReference>
<dbReference type="EMBL" id="FXZK01000002">
    <property type="protein sequence ID" value="SMY07292.1"/>
    <property type="molecule type" value="Genomic_DNA"/>
</dbReference>
<dbReference type="RefSeq" id="WP_093991505.1">
    <property type="nucleotide sequence ID" value="NZ_FXZK01000002.1"/>
</dbReference>
<dbReference type="GO" id="GO:0004722">
    <property type="term" value="F:protein serine/threonine phosphatase activity"/>
    <property type="evidence" value="ECO:0007669"/>
    <property type="project" value="UniProtKB-EC"/>
</dbReference>
<protein>
    <submittedName>
        <fullName evidence="2">Serine/threonine phosphatase stp</fullName>
        <ecNumber evidence="2">3.1.3.16</ecNumber>
    </submittedName>
</protein>
<dbReference type="InterPro" id="IPR001932">
    <property type="entry name" value="PPM-type_phosphatase-like_dom"/>
</dbReference>
<evidence type="ECO:0000313" key="3">
    <source>
        <dbReference type="Proteomes" id="UP000201613"/>
    </source>
</evidence>
<gene>
    <name evidence="2" type="primary">stp</name>
    <name evidence="2" type="ORF">LOM8899_01425</name>
</gene>
<dbReference type="Proteomes" id="UP000201613">
    <property type="component" value="Unassembled WGS sequence"/>
</dbReference>
<dbReference type="Pfam" id="PF13672">
    <property type="entry name" value="PP2C_2"/>
    <property type="match status" value="1"/>
</dbReference>
<keyword evidence="3" id="KW-1185">Reference proteome</keyword>